<protein>
    <submittedName>
        <fullName evidence="1">Uncharacterized protein</fullName>
    </submittedName>
</protein>
<organism evidence="1">
    <name type="scientific">uncultured Caudovirales phage</name>
    <dbReference type="NCBI Taxonomy" id="2100421"/>
    <lineage>
        <taxon>Viruses</taxon>
        <taxon>Duplodnaviria</taxon>
        <taxon>Heunggongvirae</taxon>
        <taxon>Uroviricota</taxon>
        <taxon>Caudoviricetes</taxon>
        <taxon>Peduoviridae</taxon>
        <taxon>Maltschvirus</taxon>
        <taxon>Maltschvirus maltsch</taxon>
    </lineage>
</organism>
<sequence length="149" mass="16977">MLLSALNALVVFPTFSRTEASSAHRLFAVIADTGECHLRMLAVSQGNLNHLLLAFCSFIYWVWKFHSHLQISGVKKPALGGLMLIVIFYWSRLKPVYFCYNVLAIPSQFIRYDIQRLSAGANFSFFNFLNGECFSNHSGQVYNFEILAR</sequence>
<name>A0A2H4J2X3_9CAUD</name>
<gene>
    <name evidence="1" type="ORF">7AX3_59</name>
</gene>
<accession>A0A2H4J2X3</accession>
<proteinExistence type="predicted"/>
<reference evidence="1" key="1">
    <citation type="submission" date="2017-06" db="EMBL/GenBank/DDBJ databases">
        <title>Novel phages from South African skin metaviromes.</title>
        <authorList>
            <person name="van Zyl L.J."/>
            <person name="Abrahams Y."/>
            <person name="Stander E.A."/>
            <person name="Kirby B.M."/>
            <person name="Clavaud C."/>
            <person name="Farcet C."/>
            <person name="Breton L."/>
            <person name="Trindade M.I."/>
        </authorList>
    </citation>
    <scope>NUCLEOTIDE SEQUENCE</scope>
</reference>
<evidence type="ECO:0000313" key="1">
    <source>
        <dbReference type="EMBL" id="ASN68799.1"/>
    </source>
</evidence>
<dbReference type="EMBL" id="MF417881">
    <property type="protein sequence ID" value="ASN68799.1"/>
    <property type="molecule type" value="Genomic_DNA"/>
</dbReference>